<sequence>MAGPTVPEPSEDVEEFMEKVDEVSRLIEGLKAGTISPDYIDSKMEQKKRKEEERQQAEPQRPAGRGHVAALPAPESSGSTAASSDADVDQHAEVAAEAEAERRERAMQKVKELMASRERKLHARVRYEEYVKTQDKSRFGTDYNKWDIWCPEDEEDDIFNSMAPNTPQFKAMEKDIDERHRQMVERRQLAERCRVAGNEAYATKQYSEALRCYQRGIESERTNMALHANAAMAALKMSCFVQAVEHCDKVLSIADFFHNSRKDALVVKALQRRAEAFRALQQHSRAVEDLASAQELEPGNAEVAKQLARARQEDEEARKQRAIARAVAGKGPKSKAGEEGQAAAASTPAGTVEVAGMTVDLGKLGHVERLASQLAPLEPGTSSSGTVRQAEAGAQGGAEAASTSASQSPALPPRGKGGKGAGSSKAGPDAGAGAEQRGPQDSLTTGSTVAEACAGLRQLLKGDDACCVYYRECGGLAHAAARVAKPPPGQPPSDLAPLLLLLNDAAMNDGNLKQLPGLKVLPAVVSALDGSGDAAAAAAAALLCTSVTNEDVRKEVSRLLGAGEGLGRLLRLLAGAMPAVQGVGLALLANCMVDRPTKQAMTAAWRADAGGTAAPGATFRGLLGAPVPVLAEKAAVLLGNMATDAPLRAEMLASHGPELVTELLELATRGLGPSGSGQKGGAEASEAAALRQAAATALFNLTVDEAGQRAVAEAAGGGLTKLYALATAPPPQLDAALSARAAGIVARAAKTAAGAAVLLGLGAVKGMTKAASQALDSLEATASASASTTASAAGSAAPAAPSSGSGLEREAQAALLDAAIRTLTILTTPDDPALAAALADAGGVATLLRAVRLAKLASPAATTSPAAAASTASGSSSGPQGAGESVLANAALCLAGLARRKEYLPALRQADAVPPLVAVAYEGKGNAASKNAAIALARMAADSAMLEKLRELHGIEIIYQYVKP</sequence>
<dbReference type="Gene3D" id="1.25.40.10">
    <property type="entry name" value="Tetratricopeptide repeat domain"/>
    <property type="match status" value="1"/>
</dbReference>
<keyword evidence="2" id="KW-0963">Cytoplasm</keyword>
<feature type="region of interest" description="Disordered" evidence="5">
    <location>
        <begin position="31"/>
        <end position="105"/>
    </location>
</feature>
<dbReference type="InterPro" id="IPR051982">
    <property type="entry name" value="CiliaryAsmbly_MitoImport"/>
</dbReference>
<keyword evidence="3" id="KW-0677">Repeat</keyword>
<dbReference type="EMBL" id="JAEHOE010000005">
    <property type="protein sequence ID" value="KAG2500046.1"/>
    <property type="molecule type" value="Genomic_DNA"/>
</dbReference>
<keyword evidence="4" id="KW-0802">TPR repeat</keyword>
<dbReference type="GO" id="GO:0031072">
    <property type="term" value="F:heat shock protein binding"/>
    <property type="evidence" value="ECO:0007669"/>
    <property type="project" value="TreeGrafter"/>
</dbReference>
<evidence type="ECO:0000256" key="5">
    <source>
        <dbReference type="SAM" id="MobiDB-lite"/>
    </source>
</evidence>
<dbReference type="Gene3D" id="1.25.10.10">
    <property type="entry name" value="Leucine-rich Repeat Variant"/>
    <property type="match status" value="3"/>
</dbReference>
<feature type="compositionally biased region" description="Basic and acidic residues" evidence="5">
    <location>
        <begin position="88"/>
        <end position="105"/>
    </location>
</feature>
<dbReference type="SUPFAM" id="SSF48452">
    <property type="entry name" value="TPR-like"/>
    <property type="match status" value="1"/>
</dbReference>
<evidence type="ECO:0008006" key="8">
    <source>
        <dbReference type="Google" id="ProtNLM"/>
    </source>
</evidence>
<dbReference type="Proteomes" id="UP000612055">
    <property type="component" value="Unassembled WGS sequence"/>
</dbReference>
<proteinExistence type="predicted"/>
<evidence type="ECO:0000256" key="3">
    <source>
        <dbReference type="ARBA" id="ARBA00022737"/>
    </source>
</evidence>
<evidence type="ECO:0000256" key="1">
    <source>
        <dbReference type="ARBA" id="ARBA00004496"/>
    </source>
</evidence>
<dbReference type="GO" id="GO:0006626">
    <property type="term" value="P:protein targeting to mitochondrion"/>
    <property type="evidence" value="ECO:0007669"/>
    <property type="project" value="TreeGrafter"/>
</dbReference>
<evidence type="ECO:0000313" key="7">
    <source>
        <dbReference type="Proteomes" id="UP000612055"/>
    </source>
</evidence>
<dbReference type="GO" id="GO:0005739">
    <property type="term" value="C:mitochondrion"/>
    <property type="evidence" value="ECO:0007669"/>
    <property type="project" value="TreeGrafter"/>
</dbReference>
<dbReference type="OrthoDB" id="629492at2759"/>
<dbReference type="AlphaFoldDB" id="A0A835YFM9"/>
<dbReference type="InterPro" id="IPR011990">
    <property type="entry name" value="TPR-like_helical_dom_sf"/>
</dbReference>
<evidence type="ECO:0000256" key="2">
    <source>
        <dbReference type="ARBA" id="ARBA00022490"/>
    </source>
</evidence>
<feature type="compositionally biased region" description="Low complexity" evidence="5">
    <location>
        <begin position="76"/>
        <end position="85"/>
    </location>
</feature>
<comment type="caution">
    <text evidence="6">The sequence shown here is derived from an EMBL/GenBank/DDBJ whole genome shotgun (WGS) entry which is preliminary data.</text>
</comment>
<feature type="region of interest" description="Disordered" evidence="5">
    <location>
        <begin position="374"/>
        <end position="445"/>
    </location>
</feature>
<dbReference type="InterPro" id="IPR016024">
    <property type="entry name" value="ARM-type_fold"/>
</dbReference>
<protein>
    <recommendedName>
        <fullName evidence="8">Protein unc-45 homolog B</fullName>
    </recommendedName>
</protein>
<feature type="compositionally biased region" description="Low complexity" evidence="5">
    <location>
        <begin position="422"/>
        <end position="434"/>
    </location>
</feature>
<dbReference type="PANTHER" id="PTHR45984">
    <property type="entry name" value="RNA (RNA) POLYMERASE II ASSOCIATED PROTEIN HOMOLOG"/>
    <property type="match status" value="1"/>
</dbReference>
<feature type="compositionally biased region" description="Low complexity" evidence="5">
    <location>
        <begin position="389"/>
        <end position="408"/>
    </location>
</feature>
<evidence type="ECO:0000256" key="4">
    <source>
        <dbReference type="ARBA" id="ARBA00022803"/>
    </source>
</evidence>
<dbReference type="GO" id="GO:0005829">
    <property type="term" value="C:cytosol"/>
    <property type="evidence" value="ECO:0007669"/>
    <property type="project" value="TreeGrafter"/>
</dbReference>
<feature type="region of interest" description="Disordered" evidence="5">
    <location>
        <begin position="307"/>
        <end position="349"/>
    </location>
</feature>
<comment type="subcellular location">
    <subcellularLocation>
        <location evidence="1">Cytoplasm</location>
    </subcellularLocation>
</comment>
<organism evidence="6 7">
    <name type="scientific">Edaphochlamys debaryana</name>
    <dbReference type="NCBI Taxonomy" id="47281"/>
    <lineage>
        <taxon>Eukaryota</taxon>
        <taxon>Viridiplantae</taxon>
        <taxon>Chlorophyta</taxon>
        <taxon>core chlorophytes</taxon>
        <taxon>Chlorophyceae</taxon>
        <taxon>CS clade</taxon>
        <taxon>Chlamydomonadales</taxon>
        <taxon>Chlamydomonadales incertae sedis</taxon>
        <taxon>Edaphochlamys</taxon>
    </lineage>
</organism>
<accession>A0A835YFM9</accession>
<dbReference type="InterPro" id="IPR011989">
    <property type="entry name" value="ARM-like"/>
</dbReference>
<feature type="compositionally biased region" description="Basic and acidic residues" evidence="5">
    <location>
        <begin position="310"/>
        <end position="319"/>
    </location>
</feature>
<name>A0A835YFM9_9CHLO</name>
<keyword evidence="7" id="KW-1185">Reference proteome</keyword>
<feature type="compositionally biased region" description="Basic and acidic residues" evidence="5">
    <location>
        <begin position="40"/>
        <end position="56"/>
    </location>
</feature>
<evidence type="ECO:0000313" key="6">
    <source>
        <dbReference type="EMBL" id="KAG2500046.1"/>
    </source>
</evidence>
<dbReference type="SMART" id="SM00028">
    <property type="entry name" value="TPR"/>
    <property type="match status" value="3"/>
</dbReference>
<dbReference type="PANTHER" id="PTHR45984:SF1">
    <property type="entry name" value="SPAG1 AXONEMAL DYNEIN ASSEMBLY FACTOR"/>
    <property type="match status" value="1"/>
</dbReference>
<dbReference type="InterPro" id="IPR019734">
    <property type="entry name" value="TPR_rpt"/>
</dbReference>
<reference evidence="6" key="1">
    <citation type="journal article" date="2020" name="bioRxiv">
        <title>Comparative genomics of Chlamydomonas.</title>
        <authorList>
            <person name="Craig R.J."/>
            <person name="Hasan A.R."/>
            <person name="Ness R.W."/>
            <person name="Keightley P.D."/>
        </authorList>
    </citation>
    <scope>NUCLEOTIDE SEQUENCE</scope>
    <source>
        <strain evidence="6">CCAP 11/70</strain>
    </source>
</reference>
<dbReference type="SUPFAM" id="SSF48371">
    <property type="entry name" value="ARM repeat"/>
    <property type="match status" value="2"/>
</dbReference>
<gene>
    <name evidence="6" type="ORF">HYH03_002326</name>
</gene>